<dbReference type="GO" id="GO:0004930">
    <property type="term" value="F:G protein-coupled receptor activity"/>
    <property type="evidence" value="ECO:0007669"/>
    <property type="project" value="InterPro"/>
</dbReference>
<dbReference type="InterPro" id="IPR000832">
    <property type="entry name" value="GPCR_2_secretin-like"/>
</dbReference>
<reference evidence="7" key="1">
    <citation type="submission" date="2019-06" db="EMBL/GenBank/DDBJ databases">
        <authorList>
            <consortium name="Wellcome Sanger Institute Data Sharing"/>
        </authorList>
    </citation>
    <scope>NUCLEOTIDE SEQUENCE [LARGE SCALE GENOMIC DNA]</scope>
</reference>
<dbReference type="InterPro" id="IPR017981">
    <property type="entry name" value="GPCR_2-like_7TM"/>
</dbReference>
<keyword evidence="4 5" id="KW-0472">Membrane</keyword>
<dbReference type="GO" id="GO:0007166">
    <property type="term" value="P:cell surface receptor signaling pathway"/>
    <property type="evidence" value="ECO:0007669"/>
    <property type="project" value="InterPro"/>
</dbReference>
<dbReference type="PROSITE" id="PS50261">
    <property type="entry name" value="G_PROTEIN_RECEP_F2_4"/>
    <property type="match status" value="1"/>
</dbReference>
<evidence type="ECO:0000259" key="6">
    <source>
        <dbReference type="PROSITE" id="PS50261"/>
    </source>
</evidence>
<evidence type="ECO:0000256" key="3">
    <source>
        <dbReference type="ARBA" id="ARBA00022989"/>
    </source>
</evidence>
<dbReference type="Pfam" id="PF00002">
    <property type="entry name" value="7tm_2"/>
    <property type="match status" value="1"/>
</dbReference>
<name>A0A672F2P3_SALFA</name>
<keyword evidence="3 5" id="KW-1133">Transmembrane helix</keyword>
<evidence type="ECO:0000313" key="8">
    <source>
        <dbReference type="Proteomes" id="UP000472267"/>
    </source>
</evidence>
<proteinExistence type="predicted"/>
<evidence type="ECO:0000256" key="4">
    <source>
        <dbReference type="ARBA" id="ARBA00023136"/>
    </source>
</evidence>
<organism evidence="7 8">
    <name type="scientific">Salarias fasciatus</name>
    <name type="common">Jewelled blenny</name>
    <name type="synonym">Blennius fasciatus</name>
    <dbReference type="NCBI Taxonomy" id="181472"/>
    <lineage>
        <taxon>Eukaryota</taxon>
        <taxon>Metazoa</taxon>
        <taxon>Chordata</taxon>
        <taxon>Craniata</taxon>
        <taxon>Vertebrata</taxon>
        <taxon>Euteleostomi</taxon>
        <taxon>Actinopterygii</taxon>
        <taxon>Neopterygii</taxon>
        <taxon>Teleostei</taxon>
        <taxon>Neoteleostei</taxon>
        <taxon>Acanthomorphata</taxon>
        <taxon>Ovalentaria</taxon>
        <taxon>Blenniimorphae</taxon>
        <taxon>Blenniiformes</taxon>
        <taxon>Blennioidei</taxon>
        <taxon>Blenniidae</taxon>
        <taxon>Salariinae</taxon>
        <taxon>Salarias</taxon>
    </lineage>
</organism>
<dbReference type="Ensembl" id="ENSSFAT00005000860.1">
    <property type="protein sequence ID" value="ENSSFAP00005000826.1"/>
    <property type="gene ID" value="ENSSFAG00005000568.1"/>
</dbReference>
<sequence>MAALLHFLVVASFVWMLLEAFQLYLLVRRLSKVQVIQRDGLPKLLLYLIGYGVPFVIVGVSALVYSDGYGATEADSCWLSQKQNFNWALTGPDLHFLIHKILCLPVCRLILFKIVAQFVILGCTWILGLYQTNLFFQVLFIVLNSQQGTFLYIVHCLLNKEVKLCLDIISSLKKKKKKKIKSFNHIFLKGSGGVHQMADLHFQ</sequence>
<feature type="domain" description="G-protein coupled receptors family 2 profile 2" evidence="6">
    <location>
        <begin position="1"/>
        <end position="159"/>
    </location>
</feature>
<feature type="transmembrane region" description="Helical" evidence="5">
    <location>
        <begin position="44"/>
        <end position="65"/>
    </location>
</feature>
<comment type="subcellular location">
    <subcellularLocation>
        <location evidence="1">Membrane</location>
        <topology evidence="1">Multi-pass membrane protein</topology>
    </subcellularLocation>
</comment>
<accession>A0A672F2P3</accession>
<evidence type="ECO:0000256" key="5">
    <source>
        <dbReference type="SAM" id="Phobius"/>
    </source>
</evidence>
<dbReference type="Gene3D" id="1.20.1070.10">
    <property type="entry name" value="Rhodopsin 7-helix transmembrane proteins"/>
    <property type="match status" value="1"/>
</dbReference>
<dbReference type="GO" id="GO:0005886">
    <property type="term" value="C:plasma membrane"/>
    <property type="evidence" value="ECO:0007669"/>
    <property type="project" value="TreeGrafter"/>
</dbReference>
<dbReference type="PANTHER" id="PTHR12011:SF469">
    <property type="entry name" value="ADHESION G PROTEIN-COUPLED RECEPTOR E1-RELATED"/>
    <property type="match status" value="1"/>
</dbReference>
<gene>
    <name evidence="7" type="primary">LOC115387286</name>
</gene>
<keyword evidence="2 5" id="KW-0812">Transmembrane</keyword>
<dbReference type="PANTHER" id="PTHR12011">
    <property type="entry name" value="ADHESION G-PROTEIN COUPLED RECEPTOR"/>
    <property type="match status" value="1"/>
</dbReference>
<reference evidence="7" key="2">
    <citation type="submission" date="2025-08" db="UniProtKB">
        <authorList>
            <consortium name="Ensembl"/>
        </authorList>
    </citation>
    <scope>IDENTIFICATION</scope>
</reference>
<protein>
    <recommendedName>
        <fullName evidence="6">G-protein coupled receptors family 2 profile 2 domain-containing protein</fullName>
    </recommendedName>
</protein>
<dbReference type="GO" id="GO:0007189">
    <property type="term" value="P:adenylate cyclase-activating G protein-coupled receptor signaling pathway"/>
    <property type="evidence" value="ECO:0007669"/>
    <property type="project" value="TreeGrafter"/>
</dbReference>
<dbReference type="AlphaFoldDB" id="A0A672F2P3"/>
<evidence type="ECO:0000256" key="2">
    <source>
        <dbReference type="ARBA" id="ARBA00022692"/>
    </source>
</evidence>
<evidence type="ECO:0000256" key="1">
    <source>
        <dbReference type="ARBA" id="ARBA00004141"/>
    </source>
</evidence>
<keyword evidence="8" id="KW-1185">Reference proteome</keyword>
<evidence type="ECO:0000313" key="7">
    <source>
        <dbReference type="Ensembl" id="ENSSFAP00005000826.1"/>
    </source>
</evidence>
<reference evidence="7" key="3">
    <citation type="submission" date="2025-09" db="UniProtKB">
        <authorList>
            <consortium name="Ensembl"/>
        </authorList>
    </citation>
    <scope>IDENTIFICATION</scope>
</reference>
<dbReference type="Proteomes" id="UP000472267">
    <property type="component" value="Chromosome 4"/>
</dbReference>